<sequence length="138" mass="15370">MGRIVCIDYGKKRCGIAVTDPLRIIASGLTTVETDSLIWYLKGYFKQEVVDLVLVGYPLALDGSPTDATPAVEKFIRNFRKVFPDMTLEQIDEQYSSALASRALSESGMKKKDRERKGAIDEMAATLLLQEYLGHSGY</sequence>
<evidence type="ECO:0000256" key="2">
    <source>
        <dbReference type="ARBA" id="ARBA00022517"/>
    </source>
</evidence>
<dbReference type="InterPro" id="IPR006641">
    <property type="entry name" value="YqgF/RNaseH-like_dom"/>
</dbReference>
<dbReference type="InterPro" id="IPR037027">
    <property type="entry name" value="YqgF/RNaseH-like_dom_sf"/>
</dbReference>
<keyword evidence="8" id="KW-1185">Reference proteome</keyword>
<evidence type="ECO:0000259" key="6">
    <source>
        <dbReference type="SMART" id="SM00732"/>
    </source>
</evidence>
<dbReference type="EC" id="3.1.-.-" evidence="5"/>
<dbReference type="InterPro" id="IPR012337">
    <property type="entry name" value="RNaseH-like_sf"/>
</dbReference>
<evidence type="ECO:0000256" key="5">
    <source>
        <dbReference type="HAMAP-Rule" id="MF_00651"/>
    </source>
</evidence>
<dbReference type="InterPro" id="IPR005227">
    <property type="entry name" value="YqgF"/>
</dbReference>
<evidence type="ECO:0000256" key="4">
    <source>
        <dbReference type="ARBA" id="ARBA00022801"/>
    </source>
</evidence>
<dbReference type="PANTHER" id="PTHR33317:SF4">
    <property type="entry name" value="POLYNUCLEOTIDYL TRANSFERASE, RIBONUCLEASE H-LIKE SUPERFAMILY PROTEIN"/>
    <property type="match status" value="1"/>
</dbReference>
<comment type="subcellular location">
    <subcellularLocation>
        <location evidence="5">Cytoplasm</location>
    </subcellularLocation>
</comment>
<keyword evidence="2 5" id="KW-0690">Ribosome biogenesis</keyword>
<comment type="similarity">
    <text evidence="5">Belongs to the YqgF HJR family.</text>
</comment>
<evidence type="ECO:0000313" key="7">
    <source>
        <dbReference type="EMBL" id="GAA4458858.1"/>
    </source>
</evidence>
<comment type="caution">
    <text evidence="7">The sequence shown here is derived from an EMBL/GenBank/DDBJ whole genome shotgun (WGS) entry which is preliminary data.</text>
</comment>
<evidence type="ECO:0000256" key="1">
    <source>
        <dbReference type="ARBA" id="ARBA00022490"/>
    </source>
</evidence>
<reference evidence="8" key="1">
    <citation type="journal article" date="2019" name="Int. J. Syst. Evol. Microbiol.">
        <title>The Global Catalogue of Microorganisms (GCM) 10K type strain sequencing project: providing services to taxonomists for standard genome sequencing and annotation.</title>
        <authorList>
            <consortium name="The Broad Institute Genomics Platform"/>
            <consortium name="The Broad Institute Genome Sequencing Center for Infectious Disease"/>
            <person name="Wu L."/>
            <person name="Ma J."/>
        </authorList>
    </citation>
    <scope>NUCLEOTIDE SEQUENCE [LARGE SCALE GENOMIC DNA]</scope>
    <source>
        <strain evidence="8">JCM 31921</strain>
    </source>
</reference>
<evidence type="ECO:0000256" key="3">
    <source>
        <dbReference type="ARBA" id="ARBA00022722"/>
    </source>
</evidence>
<comment type="function">
    <text evidence="5">Could be a nuclease involved in processing of the 5'-end of pre-16S rRNA.</text>
</comment>
<dbReference type="Pfam" id="PF03652">
    <property type="entry name" value="RuvX"/>
    <property type="match status" value="1"/>
</dbReference>
<keyword evidence="3 5" id="KW-0540">Nuclease</keyword>
<proteinExistence type="inferred from homology"/>
<dbReference type="EMBL" id="BAABEZ010000024">
    <property type="protein sequence ID" value="GAA4458858.1"/>
    <property type="molecule type" value="Genomic_DNA"/>
</dbReference>
<organism evidence="7 8">
    <name type="scientific">Rurimicrobium arvi</name>
    <dbReference type="NCBI Taxonomy" id="2049916"/>
    <lineage>
        <taxon>Bacteria</taxon>
        <taxon>Pseudomonadati</taxon>
        <taxon>Bacteroidota</taxon>
        <taxon>Chitinophagia</taxon>
        <taxon>Chitinophagales</taxon>
        <taxon>Chitinophagaceae</taxon>
        <taxon>Rurimicrobium</taxon>
    </lineage>
</organism>
<dbReference type="SUPFAM" id="SSF53098">
    <property type="entry name" value="Ribonuclease H-like"/>
    <property type="match status" value="1"/>
</dbReference>
<dbReference type="HAMAP" id="MF_00651">
    <property type="entry name" value="Nuclease_YqgF"/>
    <property type="match status" value="1"/>
</dbReference>
<dbReference type="PANTHER" id="PTHR33317">
    <property type="entry name" value="POLYNUCLEOTIDYL TRANSFERASE, RIBONUCLEASE H-LIKE SUPERFAMILY PROTEIN"/>
    <property type="match status" value="1"/>
</dbReference>
<accession>A0ABP8N2S5</accession>
<dbReference type="NCBIfam" id="TIGR00250">
    <property type="entry name" value="RNAse_H_YqgF"/>
    <property type="match status" value="1"/>
</dbReference>
<dbReference type="RefSeq" id="WP_344828484.1">
    <property type="nucleotide sequence ID" value="NZ_BAABEZ010000024.1"/>
</dbReference>
<protein>
    <recommendedName>
        <fullName evidence="5">Putative pre-16S rRNA nuclease</fullName>
        <ecNumber evidence="5">3.1.-.-</ecNumber>
    </recommendedName>
</protein>
<dbReference type="Gene3D" id="3.30.420.140">
    <property type="entry name" value="YqgF/RNase H-like domain"/>
    <property type="match status" value="1"/>
</dbReference>
<evidence type="ECO:0000313" key="8">
    <source>
        <dbReference type="Proteomes" id="UP001501410"/>
    </source>
</evidence>
<dbReference type="Proteomes" id="UP001501410">
    <property type="component" value="Unassembled WGS sequence"/>
</dbReference>
<feature type="domain" description="YqgF/RNase H-like" evidence="6">
    <location>
        <begin position="2"/>
        <end position="100"/>
    </location>
</feature>
<gene>
    <name evidence="7" type="primary">ruvX</name>
    <name evidence="7" type="ORF">GCM10023092_27850</name>
</gene>
<keyword evidence="1 5" id="KW-0963">Cytoplasm</keyword>
<name>A0ABP8N2S5_9BACT</name>
<dbReference type="SMART" id="SM00732">
    <property type="entry name" value="YqgFc"/>
    <property type="match status" value="1"/>
</dbReference>
<keyword evidence="4 5" id="KW-0378">Hydrolase</keyword>
<dbReference type="CDD" id="cd16964">
    <property type="entry name" value="YqgF"/>
    <property type="match status" value="1"/>
</dbReference>